<dbReference type="Proteomes" id="UP000277671">
    <property type="component" value="Unassembled WGS sequence"/>
</dbReference>
<evidence type="ECO:0000313" key="11">
    <source>
        <dbReference type="Proteomes" id="UP000277671"/>
    </source>
</evidence>
<keyword evidence="6 8" id="KW-0472">Membrane</keyword>
<evidence type="ECO:0000256" key="8">
    <source>
        <dbReference type="SAM" id="Phobius"/>
    </source>
</evidence>
<comment type="caution">
    <text evidence="10">The sequence shown here is derived from an EMBL/GenBank/DDBJ whole genome shotgun (WGS) entry which is preliminary data.</text>
</comment>
<evidence type="ECO:0000256" key="5">
    <source>
        <dbReference type="ARBA" id="ARBA00022989"/>
    </source>
</evidence>
<evidence type="ECO:0000256" key="6">
    <source>
        <dbReference type="ARBA" id="ARBA00023136"/>
    </source>
</evidence>
<keyword evidence="11" id="KW-1185">Reference proteome</keyword>
<dbReference type="InterPro" id="IPR017825">
    <property type="entry name" value="Lycopene_cyclase_dom"/>
</dbReference>
<dbReference type="GO" id="GO:0016020">
    <property type="term" value="C:membrane"/>
    <property type="evidence" value="ECO:0007669"/>
    <property type="project" value="UniProtKB-SubCell"/>
</dbReference>
<dbReference type="NCBIfam" id="TIGR03462">
    <property type="entry name" value="CarR_dom_SF"/>
    <property type="match status" value="1"/>
</dbReference>
<comment type="pathway">
    <text evidence="2">Carotenoid biosynthesis.</text>
</comment>
<dbReference type="AlphaFoldDB" id="A0A495JGR4"/>
<dbReference type="GO" id="GO:0045436">
    <property type="term" value="F:lycopene beta cyclase activity"/>
    <property type="evidence" value="ECO:0007669"/>
    <property type="project" value="UniProtKB-ARBA"/>
</dbReference>
<dbReference type="GO" id="GO:0016872">
    <property type="term" value="F:intramolecular lyase activity"/>
    <property type="evidence" value="ECO:0007669"/>
    <property type="project" value="InterPro"/>
</dbReference>
<evidence type="ECO:0000256" key="4">
    <source>
        <dbReference type="ARBA" id="ARBA00022746"/>
    </source>
</evidence>
<protein>
    <submittedName>
        <fullName evidence="10">Lycopene cyclase domain-containing protein</fullName>
    </submittedName>
</protein>
<reference evidence="10 11" key="1">
    <citation type="submission" date="2018-10" db="EMBL/GenBank/DDBJ databases">
        <title>Sequencing the genomes of 1000 actinobacteria strains.</title>
        <authorList>
            <person name="Klenk H.-P."/>
        </authorList>
    </citation>
    <scope>NUCLEOTIDE SEQUENCE [LARGE SCALE GENOMIC DNA]</scope>
    <source>
        <strain evidence="10 11">DSM 45175</strain>
    </source>
</reference>
<organism evidence="10 11">
    <name type="scientific">Micromonospora pisi</name>
    <dbReference type="NCBI Taxonomy" id="589240"/>
    <lineage>
        <taxon>Bacteria</taxon>
        <taxon>Bacillati</taxon>
        <taxon>Actinomycetota</taxon>
        <taxon>Actinomycetes</taxon>
        <taxon>Micromonosporales</taxon>
        <taxon>Micromonosporaceae</taxon>
        <taxon>Micromonospora</taxon>
    </lineage>
</organism>
<keyword evidence="7" id="KW-0413">Isomerase</keyword>
<accession>A0A495JGR4</accession>
<feature type="transmembrane region" description="Helical" evidence="8">
    <location>
        <begin position="29"/>
        <end position="48"/>
    </location>
</feature>
<feature type="transmembrane region" description="Helical" evidence="8">
    <location>
        <begin position="69"/>
        <end position="89"/>
    </location>
</feature>
<evidence type="ECO:0000259" key="9">
    <source>
        <dbReference type="Pfam" id="PF18916"/>
    </source>
</evidence>
<keyword evidence="5 8" id="KW-1133">Transmembrane helix</keyword>
<comment type="subcellular location">
    <subcellularLocation>
        <location evidence="1">Membrane</location>
        <topology evidence="1">Multi-pass membrane protein</topology>
    </subcellularLocation>
</comment>
<keyword evidence="3 8" id="KW-0812">Transmembrane</keyword>
<evidence type="ECO:0000256" key="3">
    <source>
        <dbReference type="ARBA" id="ARBA00022692"/>
    </source>
</evidence>
<feature type="domain" description="Lycopene cyclase" evidence="9">
    <location>
        <begin position="8"/>
        <end position="85"/>
    </location>
</feature>
<evidence type="ECO:0000313" key="10">
    <source>
        <dbReference type="EMBL" id="RKR87229.1"/>
    </source>
</evidence>
<evidence type="ECO:0000256" key="1">
    <source>
        <dbReference type="ARBA" id="ARBA00004141"/>
    </source>
</evidence>
<proteinExistence type="predicted"/>
<evidence type="ECO:0000256" key="2">
    <source>
        <dbReference type="ARBA" id="ARBA00004829"/>
    </source>
</evidence>
<dbReference type="EMBL" id="RBKT01000001">
    <property type="protein sequence ID" value="RKR87229.1"/>
    <property type="molecule type" value="Genomic_DNA"/>
</dbReference>
<evidence type="ECO:0000256" key="7">
    <source>
        <dbReference type="ARBA" id="ARBA00023235"/>
    </source>
</evidence>
<keyword evidence="4" id="KW-0125">Carotenoid biosynthesis</keyword>
<gene>
    <name evidence="10" type="ORF">BDK92_1503</name>
</gene>
<sequence>MAALLGVAGAVLVDLYVLRTRLVCRRVFWATYPIIVFFQLVSNGILTGRRIVRYDPDAIIGLRLVHAPVEDLFFGFALVLLTLSTWVWLGRRGVQRGPTAGAGGRWPRRRER</sequence>
<dbReference type="Pfam" id="PF18916">
    <property type="entry name" value="Lycopene_cyc"/>
    <property type="match status" value="1"/>
</dbReference>
<name>A0A495JGR4_9ACTN</name>
<dbReference type="GO" id="GO:0016117">
    <property type="term" value="P:carotenoid biosynthetic process"/>
    <property type="evidence" value="ECO:0007669"/>
    <property type="project" value="UniProtKB-KW"/>
</dbReference>